<name>A0AAJ0GAG0_9PEZI</name>
<dbReference type="Proteomes" id="UP001271007">
    <property type="component" value="Unassembled WGS sequence"/>
</dbReference>
<dbReference type="PANTHER" id="PTHR13593">
    <property type="match status" value="1"/>
</dbReference>
<dbReference type="GO" id="GO:0006629">
    <property type="term" value="P:lipid metabolic process"/>
    <property type="evidence" value="ECO:0007669"/>
    <property type="project" value="InterPro"/>
</dbReference>
<proteinExistence type="predicted"/>
<protein>
    <recommendedName>
        <fullName evidence="3">PLC-like phosphodiesterase</fullName>
    </recommendedName>
</protein>
<dbReference type="EMBL" id="JAWDJX010000032">
    <property type="protein sequence ID" value="KAK3050417.1"/>
    <property type="molecule type" value="Genomic_DNA"/>
</dbReference>
<dbReference type="Pfam" id="PF26146">
    <property type="entry name" value="PI-PLC_X"/>
    <property type="match status" value="1"/>
</dbReference>
<accession>A0AAJ0GAG0</accession>
<evidence type="ECO:0000313" key="2">
    <source>
        <dbReference type="Proteomes" id="UP001271007"/>
    </source>
</evidence>
<dbReference type="InterPro" id="IPR017946">
    <property type="entry name" value="PLC-like_Pdiesterase_TIM-brl"/>
</dbReference>
<keyword evidence="2" id="KW-1185">Reference proteome</keyword>
<reference evidence="1" key="1">
    <citation type="submission" date="2023-04" db="EMBL/GenBank/DDBJ databases">
        <title>Black Yeasts Isolated from many extreme environments.</title>
        <authorList>
            <person name="Coleine C."/>
            <person name="Stajich J.E."/>
            <person name="Selbmann L."/>
        </authorList>
    </citation>
    <scope>NUCLEOTIDE SEQUENCE</scope>
    <source>
        <strain evidence="1">CCFEE 5312</strain>
    </source>
</reference>
<dbReference type="Gene3D" id="3.20.20.190">
    <property type="entry name" value="Phosphatidylinositol (PI) phosphodiesterase"/>
    <property type="match status" value="1"/>
</dbReference>
<dbReference type="InterPro" id="IPR051057">
    <property type="entry name" value="PI-PLC_domain"/>
</dbReference>
<evidence type="ECO:0000313" key="1">
    <source>
        <dbReference type="EMBL" id="KAK3050417.1"/>
    </source>
</evidence>
<dbReference type="PANTHER" id="PTHR13593:SF140">
    <property type="entry name" value="PLC-LIKE PHOSPHODIESTERASE"/>
    <property type="match status" value="1"/>
</dbReference>
<sequence>MLQGETHWVNETIYNCHTICDLLNAGTWQSSLELVVSWLDRHPYDVVTWLIVNSAFTKVENYIPAIQNSGIARYLYEPEFVPQHRDQWPTLSEMILSGKRMVLFMDYNANQTAVPYIMNEFTHMWETPFSPVNQTFPCTQQRPPHLDEEKARNQFMYLANHNLNTAVDINALIGGGNRKNVLIPNTADINQTNGQFDTFGQLEAMSQNCTEQWDRPPNFLLVDYYNLGDPKPGSVFEVAARANGVTYNRRCCGFGDQSAAPIVRNSWIVLSVALVFAVLLAA</sequence>
<evidence type="ECO:0008006" key="3">
    <source>
        <dbReference type="Google" id="ProtNLM"/>
    </source>
</evidence>
<dbReference type="GO" id="GO:0008081">
    <property type="term" value="F:phosphoric diester hydrolase activity"/>
    <property type="evidence" value="ECO:0007669"/>
    <property type="project" value="InterPro"/>
</dbReference>
<dbReference type="SUPFAM" id="SSF51695">
    <property type="entry name" value="PLC-like phosphodiesterases"/>
    <property type="match status" value="1"/>
</dbReference>
<comment type="caution">
    <text evidence="1">The sequence shown here is derived from an EMBL/GenBank/DDBJ whole genome shotgun (WGS) entry which is preliminary data.</text>
</comment>
<dbReference type="AlphaFoldDB" id="A0AAJ0GAG0"/>
<gene>
    <name evidence="1" type="ORF">LTR09_008328</name>
</gene>
<organism evidence="1 2">
    <name type="scientific">Extremus antarcticus</name>
    <dbReference type="NCBI Taxonomy" id="702011"/>
    <lineage>
        <taxon>Eukaryota</taxon>
        <taxon>Fungi</taxon>
        <taxon>Dikarya</taxon>
        <taxon>Ascomycota</taxon>
        <taxon>Pezizomycotina</taxon>
        <taxon>Dothideomycetes</taxon>
        <taxon>Dothideomycetidae</taxon>
        <taxon>Mycosphaerellales</taxon>
        <taxon>Extremaceae</taxon>
        <taxon>Extremus</taxon>
    </lineage>
</organism>